<dbReference type="Proteomes" id="UP000077786">
    <property type="component" value="Unassembled WGS sequence"/>
</dbReference>
<dbReference type="InterPro" id="IPR012823">
    <property type="entry name" value="Flagell_FliJ"/>
</dbReference>
<evidence type="ECO:0000256" key="8">
    <source>
        <dbReference type="ARBA" id="ARBA00022927"/>
    </source>
</evidence>
<evidence type="ECO:0000256" key="4">
    <source>
        <dbReference type="ARBA" id="ARBA00022448"/>
    </source>
</evidence>
<keyword evidence="11" id="KW-0969">Cilium</keyword>
<comment type="similarity">
    <text evidence="2">Belongs to the FliJ family.</text>
</comment>
<evidence type="ECO:0000256" key="10">
    <source>
        <dbReference type="ARBA" id="ARBA00023225"/>
    </source>
</evidence>
<keyword evidence="4" id="KW-0813">Transport</keyword>
<dbReference type="AlphaFoldDB" id="A0A1B6VM02"/>
<dbReference type="GO" id="GO:0044781">
    <property type="term" value="P:bacterial-type flagellum organization"/>
    <property type="evidence" value="ECO:0007669"/>
    <property type="project" value="UniProtKB-KW"/>
</dbReference>
<dbReference type="PATRIC" id="fig|38307.3.peg.986"/>
<protein>
    <recommendedName>
        <fullName evidence="3">Flagellar FliJ protein</fullName>
    </recommendedName>
</protein>
<gene>
    <name evidence="11" type="ORF">A0123_00957</name>
</gene>
<dbReference type="InterPro" id="IPR053716">
    <property type="entry name" value="Flag_assembly_chemotaxis_eff"/>
</dbReference>
<proteinExistence type="inferred from homology"/>
<dbReference type="Pfam" id="PF02050">
    <property type="entry name" value="FliJ"/>
    <property type="match status" value="1"/>
</dbReference>
<dbReference type="GO" id="GO:0006935">
    <property type="term" value="P:chemotaxis"/>
    <property type="evidence" value="ECO:0007669"/>
    <property type="project" value="UniProtKB-KW"/>
</dbReference>
<evidence type="ECO:0000256" key="1">
    <source>
        <dbReference type="ARBA" id="ARBA00004413"/>
    </source>
</evidence>
<keyword evidence="10" id="KW-1006">Bacterial flagellum protein export</keyword>
<sequence length="146" mass="16298">MGAGKMKQMPLDTLKRLRRHELEAVEKAFGEAVARETAAEAVLSKAHLLLIQEQGLASDPQADDDAVEAFSRWLPVGQRAISDAQELCREAALDRDCLRSALLMAQAALKAVEKLQDKQRLEMNYLALRKEQAALDELALRQRALY</sequence>
<keyword evidence="11" id="KW-0966">Cell projection</keyword>
<comment type="caution">
    <text evidence="11">The sequence shown here is derived from an EMBL/GenBank/DDBJ whole genome shotgun (WGS) entry which is preliminary data.</text>
</comment>
<evidence type="ECO:0000256" key="6">
    <source>
        <dbReference type="ARBA" id="ARBA00022500"/>
    </source>
</evidence>
<accession>A0A1B6VM02</accession>
<dbReference type="GO" id="GO:0009288">
    <property type="term" value="C:bacterial-type flagellum"/>
    <property type="evidence" value="ECO:0007669"/>
    <property type="project" value="InterPro"/>
</dbReference>
<keyword evidence="7" id="KW-1005">Bacterial flagellum biogenesis</keyword>
<reference evidence="11 12" key="1">
    <citation type="submission" date="2016-03" db="EMBL/GenBank/DDBJ databases">
        <title>Draft genome sequence of Gluconobacter cerinus strain CECT 9110.</title>
        <authorList>
            <person name="Sainz F."/>
            <person name="Mas A."/>
            <person name="Torija M.J."/>
        </authorList>
    </citation>
    <scope>NUCLEOTIDE SEQUENCE [LARGE SCALE GENOMIC DNA]</scope>
    <source>
        <strain evidence="11 12">CECT 9110</strain>
    </source>
</reference>
<dbReference type="GO" id="GO:0005886">
    <property type="term" value="C:plasma membrane"/>
    <property type="evidence" value="ECO:0007669"/>
    <property type="project" value="UniProtKB-SubCell"/>
</dbReference>
<keyword evidence="5" id="KW-1003">Cell membrane</keyword>
<keyword evidence="6" id="KW-0145">Chemotaxis</keyword>
<evidence type="ECO:0000256" key="7">
    <source>
        <dbReference type="ARBA" id="ARBA00022795"/>
    </source>
</evidence>
<comment type="subcellular location">
    <subcellularLocation>
        <location evidence="1">Cell membrane</location>
        <topology evidence="1">Peripheral membrane protein</topology>
        <orientation evidence="1">Cytoplasmic side</orientation>
    </subcellularLocation>
</comment>
<name>A0A1B6VM02_9PROT</name>
<evidence type="ECO:0000313" key="12">
    <source>
        <dbReference type="Proteomes" id="UP000077786"/>
    </source>
</evidence>
<keyword evidence="8" id="KW-0653">Protein transport</keyword>
<dbReference type="GO" id="GO:0015031">
    <property type="term" value="P:protein transport"/>
    <property type="evidence" value="ECO:0007669"/>
    <property type="project" value="UniProtKB-KW"/>
</dbReference>
<organism evidence="11 12">
    <name type="scientific">Gluconobacter cerinus</name>
    <dbReference type="NCBI Taxonomy" id="38307"/>
    <lineage>
        <taxon>Bacteria</taxon>
        <taxon>Pseudomonadati</taxon>
        <taxon>Pseudomonadota</taxon>
        <taxon>Alphaproteobacteria</taxon>
        <taxon>Acetobacterales</taxon>
        <taxon>Acetobacteraceae</taxon>
        <taxon>Gluconobacter</taxon>
    </lineage>
</organism>
<evidence type="ECO:0000256" key="5">
    <source>
        <dbReference type="ARBA" id="ARBA00022475"/>
    </source>
</evidence>
<keyword evidence="11" id="KW-0282">Flagellum</keyword>
<evidence type="ECO:0000313" key="11">
    <source>
        <dbReference type="EMBL" id="OAJ68253.1"/>
    </source>
</evidence>
<dbReference type="GO" id="GO:0071973">
    <property type="term" value="P:bacterial-type flagellum-dependent cell motility"/>
    <property type="evidence" value="ECO:0007669"/>
    <property type="project" value="InterPro"/>
</dbReference>
<evidence type="ECO:0000256" key="2">
    <source>
        <dbReference type="ARBA" id="ARBA00010004"/>
    </source>
</evidence>
<dbReference type="Gene3D" id="1.10.287.1700">
    <property type="match status" value="1"/>
</dbReference>
<evidence type="ECO:0000256" key="9">
    <source>
        <dbReference type="ARBA" id="ARBA00023136"/>
    </source>
</evidence>
<evidence type="ECO:0000256" key="3">
    <source>
        <dbReference type="ARBA" id="ARBA00020392"/>
    </source>
</evidence>
<dbReference type="EMBL" id="LUTU01000005">
    <property type="protein sequence ID" value="OAJ68253.1"/>
    <property type="molecule type" value="Genomic_DNA"/>
</dbReference>
<keyword evidence="9" id="KW-0472">Membrane</keyword>